<dbReference type="InterPro" id="IPR050630">
    <property type="entry name" value="WD_repeat_EMAP"/>
</dbReference>
<dbReference type="SMART" id="SM00320">
    <property type="entry name" value="WD40"/>
    <property type="match status" value="10"/>
</dbReference>
<feature type="repeat" description="WD" evidence="8">
    <location>
        <begin position="421"/>
        <end position="462"/>
    </location>
</feature>
<feature type="repeat" description="WD" evidence="8">
    <location>
        <begin position="256"/>
        <end position="296"/>
    </location>
</feature>
<dbReference type="InterPro" id="IPR011047">
    <property type="entry name" value="Quinoprotein_ADH-like_sf"/>
</dbReference>
<feature type="repeat" description="WD" evidence="8">
    <location>
        <begin position="467"/>
        <end position="499"/>
    </location>
</feature>
<keyword evidence="3" id="KW-0963">Cytoplasm</keyword>
<organism evidence="12 13">
    <name type="scientific">Dimorphilus gyrociliatus</name>
    <dbReference type="NCBI Taxonomy" id="2664684"/>
    <lineage>
        <taxon>Eukaryota</taxon>
        <taxon>Metazoa</taxon>
        <taxon>Spiralia</taxon>
        <taxon>Lophotrochozoa</taxon>
        <taxon>Annelida</taxon>
        <taxon>Polychaeta</taxon>
        <taxon>Polychaeta incertae sedis</taxon>
        <taxon>Dinophilidae</taxon>
        <taxon>Dimorphilus</taxon>
    </lineage>
</organism>
<dbReference type="PROSITE" id="PS50082">
    <property type="entry name" value="WD_REPEATS_2"/>
    <property type="match status" value="5"/>
</dbReference>
<evidence type="ECO:0000256" key="5">
    <source>
        <dbReference type="ARBA" id="ARBA00022701"/>
    </source>
</evidence>
<feature type="repeat" description="WD" evidence="8">
    <location>
        <begin position="338"/>
        <end position="370"/>
    </location>
</feature>
<dbReference type="GO" id="GO:0000226">
    <property type="term" value="P:microtubule cytoskeleton organization"/>
    <property type="evidence" value="ECO:0007669"/>
    <property type="project" value="TreeGrafter"/>
</dbReference>
<evidence type="ECO:0000256" key="8">
    <source>
        <dbReference type="PROSITE-ProRule" id="PRU00221"/>
    </source>
</evidence>
<dbReference type="FunFam" id="2.130.10.10:FF:000005">
    <property type="entry name" value="Putative echinoderm microtubule-associated protein-like 1"/>
    <property type="match status" value="1"/>
</dbReference>
<evidence type="ECO:0000259" key="10">
    <source>
        <dbReference type="Pfam" id="PF23409"/>
    </source>
</evidence>
<accession>A0A7I8VDM4</accession>
<keyword evidence="5" id="KW-0493">Microtubule</keyword>
<dbReference type="Pfam" id="PF03451">
    <property type="entry name" value="HELP"/>
    <property type="match status" value="1"/>
</dbReference>
<dbReference type="InterPro" id="IPR055439">
    <property type="entry name" value="Beta-prop_EML_1st"/>
</dbReference>
<reference evidence="12 13" key="1">
    <citation type="submission" date="2020-08" db="EMBL/GenBank/DDBJ databases">
        <authorList>
            <person name="Hejnol A."/>
        </authorList>
    </citation>
    <scope>NUCLEOTIDE SEQUENCE [LARGE SCALE GENOMIC DNA]</scope>
</reference>
<dbReference type="InterPro" id="IPR005108">
    <property type="entry name" value="HELP"/>
</dbReference>
<proteinExistence type="inferred from homology"/>
<comment type="caution">
    <text evidence="12">The sequence shown here is derived from an EMBL/GenBank/DDBJ whole genome shotgun (WGS) entry which is preliminary data.</text>
</comment>
<comment type="similarity">
    <text evidence="2">Belongs to the WD repeat EMAP family.</text>
</comment>
<gene>
    <name evidence="12" type="ORF">DGYR_LOCUS3304</name>
</gene>
<dbReference type="Pfam" id="PF23414">
    <property type="entry name" value="Beta-prop_EML_2"/>
    <property type="match status" value="1"/>
</dbReference>
<dbReference type="InterPro" id="IPR015943">
    <property type="entry name" value="WD40/YVTN_repeat-like_dom_sf"/>
</dbReference>
<evidence type="ECO:0000256" key="4">
    <source>
        <dbReference type="ARBA" id="ARBA00022574"/>
    </source>
</evidence>
<dbReference type="InterPro" id="IPR001680">
    <property type="entry name" value="WD40_rpt"/>
</dbReference>
<dbReference type="InterPro" id="IPR055442">
    <property type="entry name" value="Beta-prop_EML-like_2nd"/>
</dbReference>
<keyword evidence="13" id="KW-1185">Reference proteome</keyword>
<dbReference type="Pfam" id="PF23409">
    <property type="entry name" value="Beta-prop_EML"/>
    <property type="match status" value="1"/>
</dbReference>
<evidence type="ECO:0000256" key="1">
    <source>
        <dbReference type="ARBA" id="ARBA00004245"/>
    </source>
</evidence>
<evidence type="ECO:0000256" key="6">
    <source>
        <dbReference type="ARBA" id="ARBA00022737"/>
    </source>
</evidence>
<comment type="subcellular location">
    <subcellularLocation>
        <location evidence="1">Cytoplasm</location>
        <location evidence="1">Cytoskeleton</location>
    </subcellularLocation>
</comment>
<evidence type="ECO:0000259" key="11">
    <source>
        <dbReference type="Pfam" id="PF23414"/>
    </source>
</evidence>
<keyword evidence="9" id="KW-0472">Membrane</keyword>
<keyword evidence="4 8" id="KW-0853">WD repeat</keyword>
<dbReference type="PANTHER" id="PTHR13720:SF50">
    <property type="entry name" value="ECHINODERM MICROTUBULE-ASSOCIATED PROTEIN-LIKE 2"/>
    <property type="match status" value="1"/>
</dbReference>
<sequence>MYAPTTMTDFNPSKPVASPVEKLKLEWAYGYRGRDGRNNLYLLPTGEMIYFIAAVIVLYNVDEQIQRHYTGHNDDVKSLSVHPDKITIASGQVAGHDKKEGKPHIRIWNSLSLQTLHVLGLGHFDRAVSCIAFSKFDGGQYLCAVDEANEHIMSVWHWQKETKLIESKTSADPVLACDFHPGDKNIIVTCGKGHISFWNFENNILTKKQGIYEKHEKPKFVNCIAFASNGDVMSGDSNGNIQIWGRGTNKISHVILNAHDGTVFTICSLPDGNFLSGGKDRNIIKWDANYKKTASSKLDEVYGSIRMLSCEKGSQIIVGTTKNNILMGSFDLQWSPVVYGHVEELWGLAVHPTQHQFLTAGEDKNVFLWDAHKHSIVWQKCVPEGAHSAIFHPNGNFFVIGLNSGRWIVFEIASQQIISSHTDGNEQIECLSFSPDGAYLGVGSRDNIIYVYNITEEGRKYSRVGRCIGHSSFVTHIDWSVDSQYLQSNSGDYEILYWNGANCKQISSVSQLRDVEWATNNCTLAFNVCGIWPEGADGTDINACCRAPRAHNLLASADDFGKVNLFRYPCYQPRANCHTFSGHSSHVTNVQFVHDDSKLLSTGGKDTSILQWNVSA</sequence>
<evidence type="ECO:0000256" key="9">
    <source>
        <dbReference type="SAM" id="Phobius"/>
    </source>
</evidence>
<keyword evidence="6" id="KW-0677">Repeat</keyword>
<dbReference type="GO" id="GO:0072686">
    <property type="term" value="C:mitotic spindle"/>
    <property type="evidence" value="ECO:0007669"/>
    <property type="project" value="TreeGrafter"/>
</dbReference>
<keyword evidence="9" id="KW-0812">Transmembrane</keyword>
<keyword evidence="9" id="KW-1133">Transmembrane helix</keyword>
<feature type="repeat" description="WD" evidence="8">
    <location>
        <begin position="580"/>
        <end position="616"/>
    </location>
</feature>
<dbReference type="Gene3D" id="2.130.10.10">
    <property type="entry name" value="YVTN repeat-like/Quinoprotein amine dehydrogenase"/>
    <property type="match status" value="2"/>
</dbReference>
<dbReference type="EMBL" id="CAJFCJ010000005">
    <property type="protein sequence ID" value="CAD5114464.1"/>
    <property type="molecule type" value="Genomic_DNA"/>
</dbReference>
<dbReference type="Proteomes" id="UP000549394">
    <property type="component" value="Unassembled WGS sequence"/>
</dbReference>
<evidence type="ECO:0000313" key="13">
    <source>
        <dbReference type="Proteomes" id="UP000549394"/>
    </source>
</evidence>
<evidence type="ECO:0000256" key="7">
    <source>
        <dbReference type="ARBA" id="ARBA00023212"/>
    </source>
</evidence>
<dbReference type="SUPFAM" id="SSF50998">
    <property type="entry name" value="Quinoprotein alcohol dehydrogenase-like"/>
    <property type="match status" value="2"/>
</dbReference>
<evidence type="ECO:0000256" key="2">
    <source>
        <dbReference type="ARBA" id="ARBA00006489"/>
    </source>
</evidence>
<dbReference type="GO" id="GO:0008017">
    <property type="term" value="F:microtubule binding"/>
    <property type="evidence" value="ECO:0007669"/>
    <property type="project" value="TreeGrafter"/>
</dbReference>
<dbReference type="OrthoDB" id="47802at2759"/>
<dbReference type="GO" id="GO:0005874">
    <property type="term" value="C:microtubule"/>
    <property type="evidence" value="ECO:0007669"/>
    <property type="project" value="UniProtKB-KW"/>
</dbReference>
<feature type="transmembrane region" description="Helical" evidence="9">
    <location>
        <begin position="40"/>
        <end position="59"/>
    </location>
</feature>
<evidence type="ECO:0000256" key="3">
    <source>
        <dbReference type="ARBA" id="ARBA00022490"/>
    </source>
</evidence>
<keyword evidence="7" id="KW-0206">Cytoskeleton</keyword>
<evidence type="ECO:0000313" key="12">
    <source>
        <dbReference type="EMBL" id="CAD5114464.1"/>
    </source>
</evidence>
<dbReference type="PANTHER" id="PTHR13720">
    <property type="entry name" value="WD-40 REPEAT PROTEIN"/>
    <property type="match status" value="1"/>
</dbReference>
<protein>
    <submittedName>
        <fullName evidence="12">DgyrCDS3591</fullName>
    </submittedName>
</protein>
<feature type="domain" description="EML-like second beta-propeller" evidence="11">
    <location>
        <begin position="345"/>
        <end position="614"/>
    </location>
</feature>
<dbReference type="AlphaFoldDB" id="A0A7I8VDM4"/>
<feature type="domain" description="EML-like first beta-propeller" evidence="10">
    <location>
        <begin position="66"/>
        <end position="328"/>
    </location>
</feature>
<dbReference type="PROSITE" id="PS50294">
    <property type="entry name" value="WD_REPEATS_REGION"/>
    <property type="match status" value="2"/>
</dbReference>
<name>A0A7I8VDM4_9ANNE</name>